<reference evidence="1" key="1">
    <citation type="journal article" date="2018" name="Genome Biol. Evol.">
        <title>Genomics and development of Lentinus tigrinus, a white-rot wood-decaying mushroom with dimorphic fruiting bodies.</title>
        <authorList>
            <person name="Wu B."/>
            <person name="Xu Z."/>
            <person name="Knudson A."/>
            <person name="Carlson A."/>
            <person name="Chen N."/>
            <person name="Kovaka S."/>
            <person name="LaButti K."/>
            <person name="Lipzen A."/>
            <person name="Pennachio C."/>
            <person name="Riley R."/>
            <person name="Schakwitz W."/>
            <person name="Umezawa K."/>
            <person name="Ohm R.A."/>
            <person name="Grigoriev I.V."/>
            <person name="Nagy L.G."/>
            <person name="Gibbons J."/>
            <person name="Hibbett D."/>
        </authorList>
    </citation>
    <scope>NUCLEOTIDE SEQUENCE [LARGE SCALE GENOMIC DNA]</scope>
    <source>
        <strain evidence="1">ALCF2SS1-6</strain>
    </source>
</reference>
<evidence type="ECO:0000313" key="1">
    <source>
        <dbReference type="EMBL" id="RPD58712.1"/>
    </source>
</evidence>
<dbReference type="OrthoDB" id="2241241at2759"/>
<gene>
    <name evidence="1" type="ORF">L227DRAFT_654474</name>
</gene>
<dbReference type="AlphaFoldDB" id="A0A5C2S506"/>
<dbReference type="STRING" id="1328759.A0A5C2S506"/>
<evidence type="ECO:0000313" key="2">
    <source>
        <dbReference type="Proteomes" id="UP000313359"/>
    </source>
</evidence>
<dbReference type="EMBL" id="ML122273">
    <property type="protein sequence ID" value="RPD58712.1"/>
    <property type="molecule type" value="Genomic_DNA"/>
</dbReference>
<dbReference type="Proteomes" id="UP000313359">
    <property type="component" value="Unassembled WGS sequence"/>
</dbReference>
<feature type="non-terminal residue" evidence="1">
    <location>
        <position position="1"/>
    </location>
</feature>
<keyword evidence="2" id="KW-1185">Reference proteome</keyword>
<name>A0A5C2S506_9APHY</name>
<accession>A0A5C2S506</accession>
<protein>
    <submittedName>
        <fullName evidence="1">Uncharacterized protein</fullName>
    </submittedName>
</protein>
<organism evidence="1 2">
    <name type="scientific">Lentinus tigrinus ALCF2SS1-6</name>
    <dbReference type="NCBI Taxonomy" id="1328759"/>
    <lineage>
        <taxon>Eukaryota</taxon>
        <taxon>Fungi</taxon>
        <taxon>Dikarya</taxon>
        <taxon>Basidiomycota</taxon>
        <taxon>Agaricomycotina</taxon>
        <taxon>Agaricomycetes</taxon>
        <taxon>Polyporales</taxon>
        <taxon>Polyporaceae</taxon>
        <taxon>Lentinus</taxon>
    </lineage>
</organism>
<proteinExistence type="predicted"/>
<sequence>MRPALSRPIQYPFFLPQRPRCLSLIALATLASRNRPIGLASYVYSLDNQTTSNYLAFATSYFGSHSLISSIQVAQSILAFRPSRLRKSLAGSP</sequence>